<feature type="binding site" evidence="6">
    <location>
        <position position="307"/>
    </location>
    <ligand>
        <name>D-dopa</name>
        <dbReference type="ChEBI" id="CHEBI:149689"/>
    </ligand>
</feature>
<dbReference type="Proteomes" id="UP000094236">
    <property type="component" value="Unassembled WGS sequence"/>
</dbReference>
<evidence type="ECO:0000256" key="6">
    <source>
        <dbReference type="PIRSR" id="PIRSR000189-1"/>
    </source>
</evidence>
<dbReference type="PROSITE" id="PS00677">
    <property type="entry name" value="DAO"/>
    <property type="match status" value="1"/>
</dbReference>
<feature type="binding site" evidence="6">
    <location>
        <begin position="48"/>
        <end position="49"/>
    </location>
    <ligand>
        <name>FAD</name>
        <dbReference type="ChEBI" id="CHEBI:57692"/>
    </ligand>
</feature>
<dbReference type="GO" id="GO:0071949">
    <property type="term" value="F:FAD binding"/>
    <property type="evidence" value="ECO:0007669"/>
    <property type="project" value="InterPro"/>
</dbReference>
<dbReference type="Pfam" id="PF01266">
    <property type="entry name" value="DAO"/>
    <property type="match status" value="1"/>
</dbReference>
<sequence>MGFEKREIVVVGAGVIGLSIAHELAEANYKVIVIASHFPTDPLSSRYTSSWAGAHFRPFPLVQPHDKRERLYSLVTLEKFTRMSQQEPESSIRMIKGIEYLEDPSKEYIMDSGYSDGIKDFRKLSKYELPDEDVKLGTEYETWCVNAPHYLLYLYNKLKFKYGVEFVKQELNCLKQVFYFYPNISGIVNATAFGLQYDGSYDPLCYPIRGQTLLIRAPLNKQCRYENQTITRQTKDGKWSFIIPRPINGGIILGGTKQLDILDTKPRLQDTEQLIELGKKFFPELLIENPNTGEKFFDIQHINVGFRPARKSGSRVELEKIIDNERNLNKFIVHAYGVGGMGYEVSFGIASKVVSLVEAGRLSKL</sequence>
<comment type="cofactor">
    <cofactor evidence="1 6">
        <name>FAD</name>
        <dbReference type="ChEBI" id="CHEBI:57692"/>
    </cofactor>
</comment>
<dbReference type="GO" id="GO:0019478">
    <property type="term" value="P:D-amino acid catabolic process"/>
    <property type="evidence" value="ECO:0007669"/>
    <property type="project" value="TreeGrafter"/>
</dbReference>
<protein>
    <recommendedName>
        <fullName evidence="7">FAD dependent oxidoreductase domain-containing protein</fullName>
    </recommendedName>
</protein>
<proteinExistence type="inferred from homology"/>
<evidence type="ECO:0000256" key="5">
    <source>
        <dbReference type="ARBA" id="ARBA00023002"/>
    </source>
</evidence>
<evidence type="ECO:0000256" key="1">
    <source>
        <dbReference type="ARBA" id="ARBA00001974"/>
    </source>
</evidence>
<dbReference type="Gene3D" id="3.30.9.10">
    <property type="entry name" value="D-Amino Acid Oxidase, subunit A, domain 2"/>
    <property type="match status" value="1"/>
</dbReference>
<dbReference type="InterPro" id="IPR006181">
    <property type="entry name" value="D-amino_acid_oxidase_CS"/>
</dbReference>
<reference evidence="9" key="1">
    <citation type="submission" date="2016-05" db="EMBL/GenBank/DDBJ databases">
        <title>Comparative genomics of biotechnologically important yeasts.</title>
        <authorList>
            <consortium name="DOE Joint Genome Institute"/>
            <person name="Riley R."/>
            <person name="Haridas S."/>
            <person name="Wolfe K.H."/>
            <person name="Lopes M.R."/>
            <person name="Hittinger C.T."/>
            <person name="Goker M."/>
            <person name="Salamov A."/>
            <person name="Wisecaver J."/>
            <person name="Long T.M."/>
            <person name="Aerts A.L."/>
            <person name="Barry K."/>
            <person name="Choi C."/>
            <person name="Clum A."/>
            <person name="Coughlan A.Y."/>
            <person name="Deshpande S."/>
            <person name="Douglass A.P."/>
            <person name="Hanson S.J."/>
            <person name="Klenk H.-P."/>
            <person name="Labutti K."/>
            <person name="Lapidus A."/>
            <person name="Lindquist E."/>
            <person name="Lipzen A."/>
            <person name="Meier-Kolthoff J.P."/>
            <person name="Ohm R.A."/>
            <person name="Otillar R.P."/>
            <person name="Pangilinan J."/>
            <person name="Peng Y."/>
            <person name="Rokas A."/>
            <person name="Rosa C.A."/>
            <person name="Scheuner C."/>
            <person name="Sibirny A.A."/>
            <person name="Slot J.C."/>
            <person name="Stielow J.B."/>
            <person name="Sun H."/>
            <person name="Kurtzman C.P."/>
            <person name="Blackwell M."/>
            <person name="Grigoriev I.V."/>
            <person name="Jeffries T.W."/>
        </authorList>
    </citation>
    <scope>NUCLEOTIDE SEQUENCE [LARGE SCALE GENOMIC DNA]</scope>
    <source>
        <strain evidence="9">NRRL Y-2460</strain>
    </source>
</reference>
<name>A0A1E4TWS2_PACTA</name>
<keyword evidence="4 6" id="KW-0274">FAD</keyword>
<dbReference type="STRING" id="669874.A0A1E4TWS2"/>
<dbReference type="AlphaFoldDB" id="A0A1E4TWS2"/>
<evidence type="ECO:0000256" key="3">
    <source>
        <dbReference type="ARBA" id="ARBA00022630"/>
    </source>
</evidence>
<dbReference type="OrthoDB" id="2015447at2759"/>
<gene>
    <name evidence="8" type="ORF">PACTADRAFT_84996</name>
</gene>
<dbReference type="InterPro" id="IPR023209">
    <property type="entry name" value="DAO"/>
</dbReference>
<dbReference type="PIRSF" id="PIRSF000189">
    <property type="entry name" value="D-aa_oxidase"/>
    <property type="match status" value="1"/>
</dbReference>
<dbReference type="Gene3D" id="3.40.50.720">
    <property type="entry name" value="NAD(P)-binding Rossmann-like Domain"/>
    <property type="match status" value="1"/>
</dbReference>
<organism evidence="8 9">
    <name type="scientific">Pachysolen tannophilus NRRL Y-2460</name>
    <dbReference type="NCBI Taxonomy" id="669874"/>
    <lineage>
        <taxon>Eukaryota</taxon>
        <taxon>Fungi</taxon>
        <taxon>Dikarya</taxon>
        <taxon>Ascomycota</taxon>
        <taxon>Saccharomycotina</taxon>
        <taxon>Pichiomycetes</taxon>
        <taxon>Pachysolenaceae</taxon>
        <taxon>Pachysolen</taxon>
    </lineage>
</organism>
<evidence type="ECO:0000256" key="4">
    <source>
        <dbReference type="ARBA" id="ARBA00022827"/>
    </source>
</evidence>
<keyword evidence="9" id="KW-1185">Reference proteome</keyword>
<evidence type="ECO:0000313" key="9">
    <source>
        <dbReference type="Proteomes" id="UP000094236"/>
    </source>
</evidence>
<evidence type="ECO:0000259" key="7">
    <source>
        <dbReference type="Pfam" id="PF01266"/>
    </source>
</evidence>
<evidence type="ECO:0000256" key="2">
    <source>
        <dbReference type="ARBA" id="ARBA00006730"/>
    </source>
</evidence>
<dbReference type="PANTHER" id="PTHR11530">
    <property type="entry name" value="D-AMINO ACID OXIDASE"/>
    <property type="match status" value="1"/>
</dbReference>
<feature type="binding site" evidence="6">
    <location>
        <position position="191"/>
    </location>
    <ligand>
        <name>FAD</name>
        <dbReference type="ChEBI" id="CHEBI:57692"/>
    </ligand>
</feature>
<feature type="binding site" evidence="6">
    <location>
        <position position="340"/>
    </location>
    <ligand>
        <name>D-dopa</name>
        <dbReference type="ChEBI" id="CHEBI:149689"/>
    </ligand>
</feature>
<evidence type="ECO:0000313" key="8">
    <source>
        <dbReference type="EMBL" id="ODV96181.1"/>
    </source>
</evidence>
<dbReference type="PANTHER" id="PTHR11530:SF26">
    <property type="entry name" value="FAD DEPENDENT OXIDOREDUCTASE SUPERFAMILY (AFU_ORTHOLOGUE AFUA_5G13940)"/>
    <property type="match status" value="1"/>
</dbReference>
<dbReference type="SUPFAM" id="SSF51971">
    <property type="entry name" value="Nucleotide-binding domain"/>
    <property type="match status" value="1"/>
</dbReference>
<keyword evidence="3" id="KW-0285">Flavoprotein</keyword>
<dbReference type="GO" id="GO:0003884">
    <property type="term" value="F:D-amino-acid oxidase activity"/>
    <property type="evidence" value="ECO:0007669"/>
    <property type="project" value="InterPro"/>
</dbReference>
<dbReference type="SUPFAM" id="SSF54373">
    <property type="entry name" value="FAD-linked reductases, C-terminal domain"/>
    <property type="match status" value="1"/>
</dbReference>
<dbReference type="InterPro" id="IPR006076">
    <property type="entry name" value="FAD-dep_OxRdtase"/>
</dbReference>
<accession>A0A1E4TWS2</accession>
<keyword evidence="5" id="KW-0560">Oxidoreductase</keyword>
<feature type="domain" description="FAD dependent oxidoreductase" evidence="7">
    <location>
        <begin position="8"/>
        <end position="353"/>
    </location>
</feature>
<dbReference type="GO" id="GO:0005737">
    <property type="term" value="C:cytoplasm"/>
    <property type="evidence" value="ECO:0007669"/>
    <property type="project" value="TreeGrafter"/>
</dbReference>
<comment type="similarity">
    <text evidence="2">Belongs to the DAMOX/DASOX family.</text>
</comment>
<dbReference type="EMBL" id="KV454013">
    <property type="protein sequence ID" value="ODV96181.1"/>
    <property type="molecule type" value="Genomic_DNA"/>
</dbReference>